<dbReference type="SUPFAM" id="SSF46785">
    <property type="entry name" value="Winged helix' DNA-binding domain"/>
    <property type="match status" value="1"/>
</dbReference>
<dbReference type="PANTHER" id="PTHR33164:SF99">
    <property type="entry name" value="MARR FAMILY REGULATORY PROTEIN"/>
    <property type="match status" value="1"/>
</dbReference>
<feature type="domain" description="HTH marR-type" evidence="1">
    <location>
        <begin position="1"/>
        <end position="145"/>
    </location>
</feature>
<protein>
    <submittedName>
        <fullName evidence="2">MarR family winged helix-turn-helix transcriptional regulator</fullName>
    </submittedName>
</protein>
<comment type="caution">
    <text evidence="2">The sequence shown here is derived from an EMBL/GenBank/DDBJ whole genome shotgun (WGS) entry which is preliminary data.</text>
</comment>
<dbReference type="Gene3D" id="1.10.10.10">
    <property type="entry name" value="Winged helix-like DNA-binding domain superfamily/Winged helix DNA-binding domain"/>
    <property type="match status" value="1"/>
</dbReference>
<dbReference type="Proteomes" id="UP001589887">
    <property type="component" value="Unassembled WGS sequence"/>
</dbReference>
<name>A0ABV6TC79_9ACTN</name>
<dbReference type="RefSeq" id="WP_394317190.1">
    <property type="nucleotide sequence ID" value="NZ_JBHMQV010000004.1"/>
</dbReference>
<evidence type="ECO:0000259" key="1">
    <source>
        <dbReference type="PROSITE" id="PS50995"/>
    </source>
</evidence>
<dbReference type="EMBL" id="JBHMQV010000004">
    <property type="protein sequence ID" value="MFC0843402.1"/>
    <property type="molecule type" value="Genomic_DNA"/>
</dbReference>
<dbReference type="InterPro" id="IPR000835">
    <property type="entry name" value="HTH_MarR-typ"/>
</dbReference>
<evidence type="ECO:0000313" key="3">
    <source>
        <dbReference type="Proteomes" id="UP001589887"/>
    </source>
</evidence>
<dbReference type="PROSITE" id="PS50995">
    <property type="entry name" value="HTH_MARR_2"/>
    <property type="match status" value="1"/>
</dbReference>
<dbReference type="SMART" id="SM00347">
    <property type="entry name" value="HTH_MARR"/>
    <property type="match status" value="1"/>
</dbReference>
<sequence length="163" mass="17933">MDADVFDDPRLTVTGLFFEAHEGLIAKLAPTMAKAGLSPLDFGALMRLTRSPGGRLRMTDLAAQLFLSTSGVTRVVDRLQRGDLVRRESSPDDRRSTYAVLTTEGTARLHGVLADHLDDIERWFTSLYTPEELHHLVTDLRTLRDAVHPNAAKNTAPPPTTSA</sequence>
<dbReference type="InterPro" id="IPR036388">
    <property type="entry name" value="WH-like_DNA-bd_sf"/>
</dbReference>
<dbReference type="InterPro" id="IPR036390">
    <property type="entry name" value="WH_DNA-bd_sf"/>
</dbReference>
<reference evidence="2 3" key="1">
    <citation type="submission" date="2024-09" db="EMBL/GenBank/DDBJ databases">
        <authorList>
            <person name="Sun Q."/>
            <person name="Mori K."/>
        </authorList>
    </citation>
    <scope>NUCLEOTIDE SEQUENCE [LARGE SCALE GENOMIC DNA]</scope>
    <source>
        <strain evidence="2 3">JCM 4557</strain>
    </source>
</reference>
<accession>A0ABV6TC79</accession>
<dbReference type="Pfam" id="PF12802">
    <property type="entry name" value="MarR_2"/>
    <property type="match status" value="1"/>
</dbReference>
<organism evidence="2 3">
    <name type="scientific">Streptomyces noboritoensis</name>
    <dbReference type="NCBI Taxonomy" id="67337"/>
    <lineage>
        <taxon>Bacteria</taxon>
        <taxon>Bacillati</taxon>
        <taxon>Actinomycetota</taxon>
        <taxon>Actinomycetes</taxon>
        <taxon>Kitasatosporales</taxon>
        <taxon>Streptomycetaceae</taxon>
        <taxon>Streptomyces</taxon>
    </lineage>
</organism>
<keyword evidence="3" id="KW-1185">Reference proteome</keyword>
<evidence type="ECO:0000313" key="2">
    <source>
        <dbReference type="EMBL" id="MFC0843402.1"/>
    </source>
</evidence>
<dbReference type="InterPro" id="IPR039422">
    <property type="entry name" value="MarR/SlyA-like"/>
</dbReference>
<gene>
    <name evidence="2" type="ORF">ACFH04_06575</name>
</gene>
<proteinExistence type="predicted"/>
<dbReference type="PANTHER" id="PTHR33164">
    <property type="entry name" value="TRANSCRIPTIONAL REGULATOR, MARR FAMILY"/>
    <property type="match status" value="1"/>
</dbReference>